<reference evidence="1" key="2">
    <citation type="submission" date="2023-04" db="EMBL/GenBank/DDBJ databases">
        <authorList>
            <person name="Beletskiy A.V."/>
            <person name="Mardanov A.V."/>
            <person name="Ravin N.V."/>
        </authorList>
    </citation>
    <scope>NUCLEOTIDE SEQUENCE</scope>
    <source>
        <strain evidence="1">GKL-01</strain>
    </source>
</reference>
<accession>A0AA95HBD2</accession>
<dbReference type="Proteomes" id="UP001300672">
    <property type="component" value="Chromosome"/>
</dbReference>
<gene>
    <name evidence="1" type="ORF">QJT80_05440</name>
</gene>
<name>A0AA95HBD2_9GAMM</name>
<protein>
    <submittedName>
        <fullName evidence="1">Uncharacterized protein</fullName>
    </submittedName>
</protein>
<reference evidence="1" key="1">
    <citation type="journal article" date="2023" name="Int. J. Mol. Sci.">
        <title>Metagenomics Revealed a New Genus 'Candidatus Thiocaldithrix dubininis' gen. nov., sp. nov. and a New Species 'Candidatus Thiothrix putei' sp. nov. in the Family Thiotrichaceae, Some Members of Which Have Traits of Both Na+- and H+-Motive Energetics.</title>
        <authorList>
            <person name="Ravin N.V."/>
            <person name="Muntyan M.S."/>
            <person name="Smolyakov D.D."/>
            <person name="Rudenko T.S."/>
            <person name="Beletsky A.V."/>
            <person name="Mardanov A.V."/>
            <person name="Grabovich M.Y."/>
        </authorList>
    </citation>
    <scope>NUCLEOTIDE SEQUENCE</scope>
    <source>
        <strain evidence="1">GKL-01</strain>
    </source>
</reference>
<sequence>MFNWLFTKLKWLFNIKSIEKKPTTLTKQSFIAAPEDQNKTNLLIDNQSISEIPNSIIEKHWSKVEKILYEMLVNLANSKLNDEEALAFAFDKAYELMPTPIRLILPRNQFIQFCLNRKELILRKIPSYNELKNKQLNKKPNQSQTIATVPNSAIQNEFYESLLPELLALCITADGTPEMAEKELAQAILENDDFIINKTQAFTRLEQNIETLSAKRLKSITIFKLQVANITAKIPKITQAEQKERIYIIVDGMLATVHANGLVETKDVTDRIKNKFNIN</sequence>
<evidence type="ECO:0000313" key="1">
    <source>
        <dbReference type="EMBL" id="WGZ91924.1"/>
    </source>
</evidence>
<organism evidence="1">
    <name type="scientific">Candidatus Thiocaldithrix dubininis</name>
    <dbReference type="NCBI Taxonomy" id="3080823"/>
    <lineage>
        <taxon>Bacteria</taxon>
        <taxon>Pseudomonadati</taxon>
        <taxon>Pseudomonadota</taxon>
        <taxon>Gammaproteobacteria</taxon>
        <taxon>Thiotrichales</taxon>
        <taxon>Thiotrichaceae</taxon>
        <taxon>Candidatus Thiocaldithrix</taxon>
    </lineage>
</organism>
<proteinExistence type="predicted"/>
<dbReference type="EMBL" id="CP124755">
    <property type="protein sequence ID" value="WGZ91924.1"/>
    <property type="molecule type" value="Genomic_DNA"/>
</dbReference>
<dbReference type="AlphaFoldDB" id="A0AA95HBD2"/>
<dbReference type="KEGG" id="tdu:QJT80_05440"/>